<protein>
    <submittedName>
        <fullName evidence="1">Uncharacterized protein</fullName>
    </submittedName>
</protein>
<name>T0FKE5_9LEPT</name>
<dbReference type="Proteomes" id="UP000015442">
    <property type="component" value="Unassembled WGS sequence"/>
</dbReference>
<comment type="caution">
    <text evidence="1">The sequence shown here is derived from an EMBL/GenBank/DDBJ whole genome shotgun (WGS) entry which is preliminary data.</text>
</comment>
<accession>T0FKE5</accession>
<reference evidence="1 2" key="1">
    <citation type="submission" date="2013-05" db="EMBL/GenBank/DDBJ databases">
        <authorList>
            <person name="Harkins D.M."/>
            <person name="Durkin A.S."/>
            <person name="Brinkac L.M."/>
            <person name="Haft D.H."/>
            <person name="Selengut J.D."/>
            <person name="Sanka R."/>
            <person name="DePew J."/>
            <person name="Purushe J."/>
            <person name="Hartskeerl R.A."/>
            <person name="Ahmed A."/>
            <person name="van der Linden H."/>
            <person name="Goris M.G.A."/>
            <person name="Vinetz J.M."/>
            <person name="Sutton G.G."/>
            <person name="Nierman W.C."/>
            <person name="Fouts D.E."/>
        </authorList>
    </citation>
    <scope>NUCLEOTIDE SEQUENCE [LARGE SCALE GENOMIC DNA]</scope>
    <source>
        <strain evidence="1 2">CZ214</strain>
    </source>
</reference>
<organism evidence="1 2">
    <name type="scientific">Leptospira noguchii serovar Panama str. CZ214</name>
    <dbReference type="NCBI Taxonomy" id="1001595"/>
    <lineage>
        <taxon>Bacteria</taxon>
        <taxon>Pseudomonadati</taxon>
        <taxon>Spirochaetota</taxon>
        <taxon>Spirochaetia</taxon>
        <taxon>Leptospirales</taxon>
        <taxon>Leptospiraceae</taxon>
        <taxon>Leptospira</taxon>
    </lineage>
</organism>
<gene>
    <name evidence="1" type="ORF">LEP1GSC059_4657</name>
</gene>
<dbReference type="EMBL" id="AKWY02000026">
    <property type="protein sequence ID" value="EQA70564.1"/>
    <property type="molecule type" value="Genomic_DNA"/>
</dbReference>
<proteinExistence type="predicted"/>
<dbReference type="AlphaFoldDB" id="T0FKE5"/>
<evidence type="ECO:0000313" key="2">
    <source>
        <dbReference type="Proteomes" id="UP000015442"/>
    </source>
</evidence>
<sequence length="57" mass="6962">MWLLLRKAFENNIINLFKKLECRISFENAINSVWDNTICKNFSFSQNLYKRLKETKF</sequence>
<evidence type="ECO:0000313" key="1">
    <source>
        <dbReference type="EMBL" id="EQA70564.1"/>
    </source>
</evidence>